<gene>
    <name evidence="1" type="ORF">O181_049912</name>
</gene>
<organism evidence="1 2">
    <name type="scientific">Austropuccinia psidii MF-1</name>
    <dbReference type="NCBI Taxonomy" id="1389203"/>
    <lineage>
        <taxon>Eukaryota</taxon>
        <taxon>Fungi</taxon>
        <taxon>Dikarya</taxon>
        <taxon>Basidiomycota</taxon>
        <taxon>Pucciniomycotina</taxon>
        <taxon>Pucciniomycetes</taxon>
        <taxon>Pucciniales</taxon>
        <taxon>Sphaerophragmiaceae</taxon>
        <taxon>Austropuccinia</taxon>
    </lineage>
</organism>
<protein>
    <submittedName>
        <fullName evidence="1">Uncharacterized protein</fullName>
    </submittedName>
</protein>
<dbReference type="Proteomes" id="UP000765509">
    <property type="component" value="Unassembled WGS sequence"/>
</dbReference>
<dbReference type="AlphaFoldDB" id="A0A9Q3E2N4"/>
<dbReference type="EMBL" id="AVOT02021397">
    <property type="protein sequence ID" value="MBW0510197.1"/>
    <property type="molecule type" value="Genomic_DNA"/>
</dbReference>
<evidence type="ECO:0000313" key="1">
    <source>
        <dbReference type="EMBL" id="MBW0510197.1"/>
    </source>
</evidence>
<comment type="caution">
    <text evidence="1">The sequence shown here is derived from an EMBL/GenBank/DDBJ whole genome shotgun (WGS) entry which is preliminary data.</text>
</comment>
<sequence>MRNQVIVDCGATHHMFNSPKFFPNSFEEIGSKFSTGDSQSNLLAHRIEKTNHPTIFGPTPPPSSPDFEPLDVKISSIVLRGNGTGSWPHLVRKGFFLALKMVIWPIES</sequence>
<reference evidence="1" key="1">
    <citation type="submission" date="2021-03" db="EMBL/GenBank/DDBJ databases">
        <title>Draft genome sequence of rust myrtle Austropuccinia psidii MF-1, a brazilian biotype.</title>
        <authorList>
            <person name="Quecine M.C."/>
            <person name="Pachon D.M.R."/>
            <person name="Bonatelli M.L."/>
            <person name="Correr F.H."/>
            <person name="Franceschini L.M."/>
            <person name="Leite T.F."/>
            <person name="Margarido G.R.A."/>
            <person name="Almeida C.A."/>
            <person name="Ferrarezi J.A."/>
            <person name="Labate C.A."/>
        </authorList>
    </citation>
    <scope>NUCLEOTIDE SEQUENCE</scope>
    <source>
        <strain evidence="1">MF-1</strain>
    </source>
</reference>
<keyword evidence="2" id="KW-1185">Reference proteome</keyword>
<accession>A0A9Q3E2N4</accession>
<name>A0A9Q3E2N4_9BASI</name>
<dbReference type="OrthoDB" id="4232400at2759"/>
<proteinExistence type="predicted"/>
<evidence type="ECO:0000313" key="2">
    <source>
        <dbReference type="Proteomes" id="UP000765509"/>
    </source>
</evidence>